<comment type="caution">
    <text evidence="2">The sequence shown here is derived from an EMBL/GenBank/DDBJ whole genome shotgun (WGS) entry which is preliminary data.</text>
</comment>
<evidence type="ECO:0000313" key="2">
    <source>
        <dbReference type="EMBL" id="MBJ3806704.1"/>
    </source>
</evidence>
<name>A0ABS0X0U7_9ACTN</name>
<dbReference type="Proteomes" id="UP000634780">
    <property type="component" value="Unassembled WGS sequence"/>
</dbReference>
<dbReference type="InterPro" id="IPR007278">
    <property type="entry name" value="DUF397"/>
</dbReference>
<dbReference type="RefSeq" id="WP_190116225.1">
    <property type="nucleotide sequence ID" value="NZ_BMVR01000005.1"/>
</dbReference>
<gene>
    <name evidence="2" type="ORF">JGB26_06165</name>
</gene>
<proteinExistence type="predicted"/>
<feature type="domain" description="DUF397" evidence="1">
    <location>
        <begin position="34"/>
        <end position="86"/>
    </location>
</feature>
<accession>A0ABS0X0U7</accession>
<protein>
    <submittedName>
        <fullName evidence="2">DUF397 domain-containing protein</fullName>
    </submittedName>
</protein>
<keyword evidence="3" id="KW-1185">Reference proteome</keyword>
<evidence type="ECO:0000259" key="1">
    <source>
        <dbReference type="Pfam" id="PF04149"/>
    </source>
</evidence>
<dbReference type="Pfam" id="PF04149">
    <property type="entry name" value="DUF397"/>
    <property type="match status" value="2"/>
</dbReference>
<reference evidence="2 3" key="1">
    <citation type="submission" date="2020-12" db="EMBL/GenBank/DDBJ databases">
        <title>Streptomyces typhae sp. nov., a novel endophytic actinomycete isolated from the root of cattail pollen (Typha angustifolia L.).</title>
        <authorList>
            <person name="Peng C."/>
            <person name="Liu C."/>
        </authorList>
    </citation>
    <scope>NUCLEOTIDE SEQUENCE [LARGE SCALE GENOMIC DNA]</scope>
    <source>
        <strain evidence="2 3">JCM 4753</strain>
    </source>
</reference>
<evidence type="ECO:0000313" key="3">
    <source>
        <dbReference type="Proteomes" id="UP000634780"/>
    </source>
</evidence>
<organism evidence="2 3">
    <name type="scientific">Streptomyces flavofungini</name>
    <dbReference type="NCBI Taxonomy" id="68200"/>
    <lineage>
        <taxon>Bacteria</taxon>
        <taxon>Bacillati</taxon>
        <taxon>Actinomycetota</taxon>
        <taxon>Actinomycetes</taxon>
        <taxon>Kitasatosporales</taxon>
        <taxon>Streptomycetaceae</taxon>
        <taxon>Streptomyces</taxon>
    </lineage>
</organism>
<sequence>MTPNTQAAATGPALKWIKSSYSGNDDADCVEVALQWRKSSYSSNDGPECVEVAIAPTCATVHIRDSKNTAAAHLTVADSAWSDFVGFAMTH</sequence>
<dbReference type="EMBL" id="JAEKOZ010000003">
    <property type="protein sequence ID" value="MBJ3806704.1"/>
    <property type="molecule type" value="Genomic_DNA"/>
</dbReference>
<feature type="domain" description="DUF397" evidence="1">
    <location>
        <begin position="14"/>
        <end position="33"/>
    </location>
</feature>